<name>A0A177TCG9_9BASI</name>
<sequence>MTSLAQSVGGPRHRRPRSRPQQLHSSPTTLPTVTRFNLAFFLSIVLVLVLFADMAAPIRRNADGTVDLGSVKTHVAHLKGKYAQNAANYEANTGHKMDFSAEHQADGHKNDDNHESKKHDEDKSK</sequence>
<keyword evidence="2" id="KW-1133">Transmembrane helix</keyword>
<feature type="region of interest" description="Disordered" evidence="1">
    <location>
        <begin position="87"/>
        <end position="125"/>
    </location>
</feature>
<accession>A0A177TCG9</accession>
<evidence type="ECO:0000313" key="4">
    <source>
        <dbReference type="Proteomes" id="UP000077521"/>
    </source>
</evidence>
<dbReference type="OrthoDB" id="3359119at2759"/>
<keyword evidence="4" id="KW-1185">Reference proteome</keyword>
<keyword evidence="2" id="KW-0472">Membrane</keyword>
<evidence type="ECO:0000256" key="2">
    <source>
        <dbReference type="SAM" id="Phobius"/>
    </source>
</evidence>
<reference evidence="3" key="1">
    <citation type="submission" date="2016-04" db="EMBL/GenBank/DDBJ databases">
        <authorList>
            <person name="Nguyen H.D."/>
            <person name="Samba Siva P."/>
            <person name="Cullis J."/>
            <person name="Levesque C.A."/>
            <person name="Hambleton S."/>
        </authorList>
    </citation>
    <scope>NUCLEOTIDE SEQUENCE</scope>
    <source>
        <strain evidence="3">DAOMC 236416</strain>
    </source>
</reference>
<evidence type="ECO:0000313" key="3">
    <source>
        <dbReference type="EMBL" id="KAE8243866.1"/>
    </source>
</evidence>
<dbReference type="EMBL" id="LWDF02000737">
    <property type="protein sequence ID" value="KAE8243866.1"/>
    <property type="molecule type" value="Genomic_DNA"/>
</dbReference>
<organism evidence="3 4">
    <name type="scientific">Tilletia indica</name>
    <dbReference type="NCBI Taxonomy" id="43049"/>
    <lineage>
        <taxon>Eukaryota</taxon>
        <taxon>Fungi</taxon>
        <taxon>Dikarya</taxon>
        <taxon>Basidiomycota</taxon>
        <taxon>Ustilaginomycotina</taxon>
        <taxon>Exobasidiomycetes</taxon>
        <taxon>Tilletiales</taxon>
        <taxon>Tilletiaceae</taxon>
        <taxon>Tilletia</taxon>
    </lineage>
</organism>
<proteinExistence type="predicted"/>
<reference evidence="3" key="2">
    <citation type="journal article" date="2019" name="IMA Fungus">
        <title>Genome sequencing and comparison of five Tilletia species to identify candidate genes for the detection of regulated species infecting wheat.</title>
        <authorList>
            <person name="Nguyen H.D.T."/>
            <person name="Sultana T."/>
            <person name="Kesanakurti P."/>
            <person name="Hambleton S."/>
        </authorList>
    </citation>
    <scope>NUCLEOTIDE SEQUENCE</scope>
    <source>
        <strain evidence="3">DAOMC 236416</strain>
    </source>
</reference>
<gene>
    <name evidence="3" type="ORF">A4X13_0g6915</name>
</gene>
<feature type="transmembrane region" description="Helical" evidence="2">
    <location>
        <begin position="33"/>
        <end position="52"/>
    </location>
</feature>
<evidence type="ECO:0000256" key="1">
    <source>
        <dbReference type="SAM" id="MobiDB-lite"/>
    </source>
</evidence>
<feature type="region of interest" description="Disordered" evidence="1">
    <location>
        <begin position="1"/>
        <end position="29"/>
    </location>
</feature>
<dbReference type="Proteomes" id="UP000077521">
    <property type="component" value="Unassembled WGS sequence"/>
</dbReference>
<protein>
    <submittedName>
        <fullName evidence="3">Uncharacterized protein</fullName>
    </submittedName>
</protein>
<keyword evidence="2" id="KW-0812">Transmembrane</keyword>
<dbReference type="AlphaFoldDB" id="A0A177TCG9"/>
<feature type="compositionally biased region" description="Basic and acidic residues" evidence="1">
    <location>
        <begin position="93"/>
        <end position="125"/>
    </location>
</feature>
<comment type="caution">
    <text evidence="3">The sequence shown here is derived from an EMBL/GenBank/DDBJ whole genome shotgun (WGS) entry which is preliminary data.</text>
</comment>